<protein>
    <submittedName>
        <fullName evidence="2">Uncharacterized protein</fullName>
    </submittedName>
</protein>
<evidence type="ECO:0000313" key="2">
    <source>
        <dbReference type="EMBL" id="GEZ13006.1"/>
    </source>
</evidence>
<accession>A0A699I2C5</accession>
<reference evidence="2" key="1">
    <citation type="journal article" date="2019" name="Sci. Rep.">
        <title>Draft genome of Tanacetum cinerariifolium, the natural source of mosquito coil.</title>
        <authorList>
            <person name="Yamashiro T."/>
            <person name="Shiraishi A."/>
            <person name="Satake H."/>
            <person name="Nakayama K."/>
        </authorList>
    </citation>
    <scope>NUCLEOTIDE SEQUENCE</scope>
</reference>
<feature type="region of interest" description="Disordered" evidence="1">
    <location>
        <begin position="212"/>
        <end position="231"/>
    </location>
</feature>
<dbReference type="AlphaFoldDB" id="A0A699I2C5"/>
<gene>
    <name evidence="2" type="ORF">Tci_484979</name>
</gene>
<evidence type="ECO:0000256" key="1">
    <source>
        <dbReference type="SAM" id="MobiDB-lite"/>
    </source>
</evidence>
<name>A0A699I2C5_TANCI</name>
<sequence length="468" mass="52646">MSITDVMLNEEIMKSKVYQTYLPFSTGVVIPKKARKGSKALVTPKKTSSITTEEDIILDPKEARRRPMGVIMRDTPNVSKKKTQDQSLKLKEVPDEVKGISTSTKEGACVTLEVPDVSKAKSAVQDINWGSDEDEIILSSSDDERTKFEKETTKSDKTDEELDDDKGMHDDEEEHIYHEMKEDEYVHDDAEKHDDVDEEMHDAENANKVKDDQVMSETEKGVSEKTKEKKVKDDQARALAFVTQKKNIKAPPSSFSLSLSLNYGNKFLNLSPDGSLVGIVKETIDAEINSLLDSTLTTTLTTPTPLTTPLPTPPITGEALTPDPLLAVIQRLSSLENKVNAWTNIDHSEALKESVQTNVINRVMNQLPKLLRKAVFDFVGLKTKSTIPDVFQKDPVNIQQHDLHKDALDISKIKLEHASKQKESKQSSTKVNQAEFRQKEILFKMTRESKSYKKHPTHKALYDALMQL</sequence>
<proteinExistence type="predicted"/>
<comment type="caution">
    <text evidence="2">The sequence shown here is derived from an EMBL/GenBank/DDBJ whole genome shotgun (WGS) entry which is preliminary data.</text>
</comment>
<organism evidence="2">
    <name type="scientific">Tanacetum cinerariifolium</name>
    <name type="common">Dalmatian daisy</name>
    <name type="synonym">Chrysanthemum cinerariifolium</name>
    <dbReference type="NCBI Taxonomy" id="118510"/>
    <lineage>
        <taxon>Eukaryota</taxon>
        <taxon>Viridiplantae</taxon>
        <taxon>Streptophyta</taxon>
        <taxon>Embryophyta</taxon>
        <taxon>Tracheophyta</taxon>
        <taxon>Spermatophyta</taxon>
        <taxon>Magnoliopsida</taxon>
        <taxon>eudicotyledons</taxon>
        <taxon>Gunneridae</taxon>
        <taxon>Pentapetalae</taxon>
        <taxon>asterids</taxon>
        <taxon>campanulids</taxon>
        <taxon>Asterales</taxon>
        <taxon>Asteraceae</taxon>
        <taxon>Asteroideae</taxon>
        <taxon>Anthemideae</taxon>
        <taxon>Anthemidinae</taxon>
        <taxon>Tanacetum</taxon>
    </lineage>
</organism>
<feature type="compositionally biased region" description="Basic and acidic residues" evidence="1">
    <location>
        <begin position="142"/>
        <end position="157"/>
    </location>
</feature>
<feature type="region of interest" description="Disordered" evidence="1">
    <location>
        <begin position="135"/>
        <end position="170"/>
    </location>
</feature>
<dbReference type="EMBL" id="BKCJ010243940">
    <property type="protein sequence ID" value="GEZ13006.1"/>
    <property type="molecule type" value="Genomic_DNA"/>
</dbReference>